<protein>
    <submittedName>
        <fullName evidence="5">Small, acid-soluble spore protein, alpha/beta type</fullName>
    </submittedName>
</protein>
<name>A0A1G5HUW5_9FIRM</name>
<comment type="similarity">
    <text evidence="2">Belongs to the alpha/beta-type SASP family.</text>
</comment>
<keyword evidence="4" id="KW-0238">DNA-binding</keyword>
<dbReference type="GO" id="GO:0003690">
    <property type="term" value="F:double-stranded DNA binding"/>
    <property type="evidence" value="ECO:0007669"/>
    <property type="project" value="InterPro"/>
</dbReference>
<dbReference type="RefSeq" id="WP_091543139.1">
    <property type="nucleotide sequence ID" value="NZ_FMUS01000012.1"/>
</dbReference>
<organism evidence="5 6">
    <name type="scientific">Alkaliphilus peptidifermentans DSM 18978</name>
    <dbReference type="NCBI Taxonomy" id="1120976"/>
    <lineage>
        <taxon>Bacteria</taxon>
        <taxon>Bacillati</taxon>
        <taxon>Bacillota</taxon>
        <taxon>Clostridia</taxon>
        <taxon>Peptostreptococcales</taxon>
        <taxon>Natronincolaceae</taxon>
        <taxon>Alkaliphilus</taxon>
    </lineage>
</organism>
<evidence type="ECO:0000256" key="1">
    <source>
        <dbReference type="ARBA" id="ARBA00003863"/>
    </source>
</evidence>
<keyword evidence="3" id="KW-0749">Sporulation</keyword>
<dbReference type="PROSITE" id="PS00304">
    <property type="entry name" value="SASP_1"/>
    <property type="match status" value="1"/>
</dbReference>
<dbReference type="Pfam" id="PF00269">
    <property type="entry name" value="SASP"/>
    <property type="match status" value="1"/>
</dbReference>
<evidence type="ECO:0000256" key="4">
    <source>
        <dbReference type="ARBA" id="ARBA00023125"/>
    </source>
</evidence>
<dbReference type="PANTHER" id="PTHR36107">
    <property type="entry name" value="SMALL, ACID-SOLUBLE SPORE PROTEIN A"/>
    <property type="match status" value="1"/>
</dbReference>
<dbReference type="Proteomes" id="UP000198636">
    <property type="component" value="Unassembled WGS sequence"/>
</dbReference>
<dbReference type="InterPro" id="IPR038300">
    <property type="entry name" value="SASP_sf_alpha/beta"/>
</dbReference>
<evidence type="ECO:0000256" key="2">
    <source>
        <dbReference type="ARBA" id="ARBA00005442"/>
    </source>
</evidence>
<accession>A0A1G5HUW5</accession>
<dbReference type="InterPro" id="IPR050847">
    <property type="entry name" value="SASP_DNA-binding"/>
</dbReference>
<gene>
    <name evidence="5" type="ORF">SAMN03080606_02120</name>
</gene>
<sequence length="58" mass="6428">MTKRPIVPEARQALVSFKQEIAKELGLQNETKAGYVGGNMVKKMVEEAEKSLTHLGRS</sequence>
<evidence type="ECO:0000313" key="5">
    <source>
        <dbReference type="EMBL" id="SCY66828.1"/>
    </source>
</evidence>
<dbReference type="AlphaFoldDB" id="A0A1G5HUW5"/>
<proteinExistence type="inferred from homology"/>
<comment type="function">
    <text evidence="1">SASP are bound to spore DNA. They are double-stranded DNA-binding proteins that cause DNA to change to an a-like conformation. They protect the DNA backbone from chemical and enzymatic cleavage and are thus involved in dormant spore's high resistance to UV light.</text>
</comment>
<dbReference type="InterPro" id="IPR018126">
    <property type="entry name" value="SASP_alpha/beta-type_CS"/>
</dbReference>
<evidence type="ECO:0000313" key="6">
    <source>
        <dbReference type="Proteomes" id="UP000198636"/>
    </source>
</evidence>
<dbReference type="PANTHER" id="PTHR36107:SF1">
    <property type="entry name" value="SMALL, ACID-SOLUBLE SPORE PROTEIN A"/>
    <property type="match status" value="1"/>
</dbReference>
<dbReference type="EMBL" id="FMUS01000012">
    <property type="protein sequence ID" value="SCY66828.1"/>
    <property type="molecule type" value="Genomic_DNA"/>
</dbReference>
<dbReference type="GO" id="GO:0030435">
    <property type="term" value="P:sporulation resulting in formation of a cellular spore"/>
    <property type="evidence" value="ECO:0007669"/>
    <property type="project" value="UniProtKB-KW"/>
</dbReference>
<keyword evidence="6" id="KW-1185">Reference proteome</keyword>
<reference evidence="5 6" key="1">
    <citation type="submission" date="2016-10" db="EMBL/GenBank/DDBJ databases">
        <authorList>
            <person name="de Groot N.N."/>
        </authorList>
    </citation>
    <scope>NUCLEOTIDE SEQUENCE [LARGE SCALE GENOMIC DNA]</scope>
    <source>
        <strain evidence="5 6">DSM 18978</strain>
    </source>
</reference>
<dbReference type="Gene3D" id="6.10.10.80">
    <property type="entry name" value="Small, acid-soluble spore protein, alpha/beta type-like"/>
    <property type="match status" value="1"/>
</dbReference>
<evidence type="ECO:0000256" key="3">
    <source>
        <dbReference type="ARBA" id="ARBA00022969"/>
    </source>
</evidence>
<dbReference type="InterPro" id="IPR001448">
    <property type="entry name" value="SASP_alpha/beta-type"/>
</dbReference>
<dbReference type="OrthoDB" id="1683773at2"/>
<dbReference type="STRING" id="1120976.SAMN03080606_02120"/>
<dbReference type="GO" id="GO:0006265">
    <property type="term" value="P:DNA topological change"/>
    <property type="evidence" value="ECO:0007669"/>
    <property type="project" value="InterPro"/>
</dbReference>